<name>A0A4U9RX81_HATHI</name>
<evidence type="ECO:0000313" key="5">
    <source>
        <dbReference type="Proteomes" id="UP000308489"/>
    </source>
</evidence>
<comment type="similarity">
    <text evidence="2">Belongs to the 2H phosphoesterase superfamily. ThpR family.</text>
</comment>
<sequence>MRAFFAIEFNNNIKNYLESVQNDLNKYCIKGNFSRKDNLHLTLKFIGEVDSDKLNTLKEVLNNVALTNSPFTLYLDSIGKFNKGNKSIIWSGIKKEDNSLLHLYNSIEGALSKEGFKKESRNYSPHITLCREAIINKGYIKEVDNLIIEKLPIEIKKISLMESTRINGKLTYIPIHLKDLTWNY</sequence>
<protein>
    <recommendedName>
        <fullName evidence="2">RNA 2',3'-cyclic phosphodiesterase</fullName>
        <shortName evidence="2">RNA 2',3'-CPDase</shortName>
        <ecNumber evidence="2">3.1.4.58</ecNumber>
    </recommendedName>
</protein>
<feature type="domain" description="Phosphoesterase HXTX" evidence="3">
    <location>
        <begin position="9"/>
        <end position="90"/>
    </location>
</feature>
<comment type="catalytic activity">
    <reaction evidence="2">
        <text>a 3'-end 2',3'-cyclophospho-ribonucleotide-RNA + H2O = a 3'-end 2'-phospho-ribonucleotide-RNA + H(+)</text>
        <dbReference type="Rhea" id="RHEA:11828"/>
        <dbReference type="Rhea" id="RHEA-COMP:10464"/>
        <dbReference type="Rhea" id="RHEA-COMP:17353"/>
        <dbReference type="ChEBI" id="CHEBI:15377"/>
        <dbReference type="ChEBI" id="CHEBI:15378"/>
        <dbReference type="ChEBI" id="CHEBI:83064"/>
        <dbReference type="ChEBI" id="CHEBI:173113"/>
        <dbReference type="EC" id="3.1.4.58"/>
    </reaction>
</comment>
<dbReference type="InterPro" id="IPR009097">
    <property type="entry name" value="Cyclic_Pdiesterase"/>
</dbReference>
<dbReference type="SUPFAM" id="SSF55144">
    <property type="entry name" value="LigT-like"/>
    <property type="match status" value="1"/>
</dbReference>
<feature type="active site" description="Proton acceptor" evidence="2">
    <location>
        <position position="126"/>
    </location>
</feature>
<feature type="short sequence motif" description="HXTX 1" evidence="2">
    <location>
        <begin position="40"/>
        <end position="43"/>
    </location>
</feature>
<accession>A0A4U9RX81</accession>
<dbReference type="OrthoDB" id="9789350at2"/>
<dbReference type="NCBIfam" id="TIGR02258">
    <property type="entry name" value="2_5_ligase"/>
    <property type="match status" value="1"/>
</dbReference>
<dbReference type="PANTHER" id="PTHR35561">
    <property type="entry name" value="RNA 2',3'-CYCLIC PHOSPHODIESTERASE"/>
    <property type="match status" value="1"/>
</dbReference>
<keyword evidence="1 2" id="KW-0378">Hydrolase</keyword>
<dbReference type="KEGG" id="hhw:NCTC503_02729"/>
<evidence type="ECO:0000256" key="1">
    <source>
        <dbReference type="ARBA" id="ARBA00022801"/>
    </source>
</evidence>
<reference evidence="4 5" key="1">
    <citation type="submission" date="2019-05" db="EMBL/GenBank/DDBJ databases">
        <authorList>
            <consortium name="Pathogen Informatics"/>
        </authorList>
    </citation>
    <scope>NUCLEOTIDE SEQUENCE [LARGE SCALE GENOMIC DNA]</scope>
    <source>
        <strain evidence="4 5">NCTC503</strain>
    </source>
</reference>
<organism evidence="4 5">
    <name type="scientific">Hathewaya histolytica</name>
    <name type="common">Clostridium histolyticum</name>
    <dbReference type="NCBI Taxonomy" id="1498"/>
    <lineage>
        <taxon>Bacteria</taxon>
        <taxon>Bacillati</taxon>
        <taxon>Bacillota</taxon>
        <taxon>Clostridia</taxon>
        <taxon>Eubacteriales</taxon>
        <taxon>Clostridiaceae</taxon>
        <taxon>Hathewaya</taxon>
    </lineage>
</organism>
<dbReference type="AlphaFoldDB" id="A0A4U9RX81"/>
<dbReference type="Gene3D" id="3.90.1140.10">
    <property type="entry name" value="Cyclic phosphodiesterase"/>
    <property type="match status" value="1"/>
</dbReference>
<dbReference type="InterPro" id="IPR014051">
    <property type="entry name" value="Phosphoesterase_HXTX"/>
</dbReference>
<evidence type="ECO:0000313" key="4">
    <source>
        <dbReference type="EMBL" id="VTQ96481.1"/>
    </source>
</evidence>
<feature type="domain" description="Phosphoesterase HXTX" evidence="3">
    <location>
        <begin position="98"/>
        <end position="168"/>
    </location>
</feature>
<keyword evidence="5" id="KW-1185">Reference proteome</keyword>
<proteinExistence type="inferred from homology"/>
<dbReference type="GO" id="GO:0004113">
    <property type="term" value="F:2',3'-cyclic-nucleotide 3'-phosphodiesterase activity"/>
    <property type="evidence" value="ECO:0007669"/>
    <property type="project" value="InterPro"/>
</dbReference>
<keyword evidence="4" id="KW-0436">Ligase</keyword>
<dbReference type="RefSeq" id="WP_138211192.1">
    <property type="nucleotide sequence ID" value="NZ_CBCRUQ010000007.1"/>
</dbReference>
<feature type="active site" description="Proton donor" evidence="2">
    <location>
        <position position="40"/>
    </location>
</feature>
<dbReference type="GO" id="GO:0008664">
    <property type="term" value="F:RNA 2',3'-cyclic 3'-phosphodiesterase activity"/>
    <property type="evidence" value="ECO:0007669"/>
    <property type="project" value="UniProtKB-EC"/>
</dbReference>
<dbReference type="EC" id="3.1.4.58" evidence="2"/>
<gene>
    <name evidence="4" type="primary">ligT</name>
    <name evidence="4" type="ORF">NCTC503_02729</name>
</gene>
<dbReference type="HAMAP" id="MF_01940">
    <property type="entry name" value="RNA_CPDase"/>
    <property type="match status" value="1"/>
</dbReference>
<comment type="function">
    <text evidence="2">Hydrolyzes RNA 2',3'-cyclic phosphodiester to an RNA 2'-phosphomonoester.</text>
</comment>
<dbReference type="InterPro" id="IPR004175">
    <property type="entry name" value="RNA_CPDase"/>
</dbReference>
<evidence type="ECO:0000256" key="2">
    <source>
        <dbReference type="HAMAP-Rule" id="MF_01940"/>
    </source>
</evidence>
<dbReference type="Pfam" id="PF02834">
    <property type="entry name" value="LigT_PEase"/>
    <property type="match status" value="2"/>
</dbReference>
<feature type="short sequence motif" description="HXTX 2" evidence="2">
    <location>
        <begin position="126"/>
        <end position="129"/>
    </location>
</feature>
<evidence type="ECO:0000259" key="3">
    <source>
        <dbReference type="Pfam" id="PF02834"/>
    </source>
</evidence>
<dbReference type="PANTHER" id="PTHR35561:SF1">
    <property type="entry name" value="RNA 2',3'-CYCLIC PHOSPHODIESTERASE"/>
    <property type="match status" value="1"/>
</dbReference>
<dbReference type="Proteomes" id="UP000308489">
    <property type="component" value="Chromosome 1"/>
</dbReference>
<dbReference type="EMBL" id="LR590481">
    <property type="protein sequence ID" value="VTQ96481.1"/>
    <property type="molecule type" value="Genomic_DNA"/>
</dbReference>
<dbReference type="GO" id="GO:0016874">
    <property type="term" value="F:ligase activity"/>
    <property type="evidence" value="ECO:0007669"/>
    <property type="project" value="UniProtKB-KW"/>
</dbReference>